<protein>
    <submittedName>
        <fullName evidence="2">Uncharacterized protein</fullName>
    </submittedName>
</protein>
<evidence type="ECO:0000313" key="3">
    <source>
        <dbReference type="Proteomes" id="UP001597145"/>
    </source>
</evidence>
<reference evidence="3" key="1">
    <citation type="journal article" date="2019" name="Int. J. Syst. Evol. Microbiol.">
        <title>The Global Catalogue of Microorganisms (GCM) 10K type strain sequencing project: providing services to taxonomists for standard genome sequencing and annotation.</title>
        <authorList>
            <consortium name="The Broad Institute Genomics Platform"/>
            <consortium name="The Broad Institute Genome Sequencing Center for Infectious Disease"/>
            <person name="Wu L."/>
            <person name="Ma J."/>
        </authorList>
    </citation>
    <scope>NUCLEOTIDE SEQUENCE [LARGE SCALE GENOMIC DNA]</scope>
    <source>
        <strain evidence="3">JCM 12165</strain>
    </source>
</reference>
<name>A0ABW4FGM3_9PSEU</name>
<feature type="compositionally biased region" description="Low complexity" evidence="1">
    <location>
        <begin position="56"/>
        <end position="69"/>
    </location>
</feature>
<dbReference type="RefSeq" id="WP_343984874.1">
    <property type="nucleotide sequence ID" value="NZ_BAAAJG010000025.1"/>
</dbReference>
<feature type="region of interest" description="Disordered" evidence="1">
    <location>
        <begin position="33"/>
        <end position="82"/>
    </location>
</feature>
<dbReference type="Proteomes" id="UP001597145">
    <property type="component" value="Unassembled WGS sequence"/>
</dbReference>
<dbReference type="EMBL" id="JBHUCP010000003">
    <property type="protein sequence ID" value="MFD1528896.1"/>
    <property type="molecule type" value="Genomic_DNA"/>
</dbReference>
<feature type="compositionally biased region" description="Basic and acidic residues" evidence="1">
    <location>
        <begin position="70"/>
        <end position="82"/>
    </location>
</feature>
<proteinExistence type="predicted"/>
<keyword evidence="3" id="KW-1185">Reference proteome</keyword>
<accession>A0ABW4FGM3</accession>
<organism evidence="2 3">
    <name type="scientific">Pseudonocardia aurantiaca</name>
    <dbReference type="NCBI Taxonomy" id="75290"/>
    <lineage>
        <taxon>Bacteria</taxon>
        <taxon>Bacillati</taxon>
        <taxon>Actinomycetota</taxon>
        <taxon>Actinomycetes</taxon>
        <taxon>Pseudonocardiales</taxon>
        <taxon>Pseudonocardiaceae</taxon>
        <taxon>Pseudonocardia</taxon>
    </lineage>
</organism>
<comment type="caution">
    <text evidence="2">The sequence shown here is derived from an EMBL/GenBank/DDBJ whole genome shotgun (WGS) entry which is preliminary data.</text>
</comment>
<evidence type="ECO:0000313" key="2">
    <source>
        <dbReference type="EMBL" id="MFD1528896.1"/>
    </source>
</evidence>
<evidence type="ECO:0000256" key="1">
    <source>
        <dbReference type="SAM" id="MobiDB-lite"/>
    </source>
</evidence>
<sequence length="82" mass="8895">MFTDFSLLTAQSELHRKELLAEADNYRLARLASSLRRRRPVATPPTDPPEPRRRAGGPAAAAADAGSADGNHDAERRSAVSR</sequence>
<gene>
    <name evidence="2" type="ORF">ACFSCY_05540</name>
</gene>